<keyword evidence="3" id="KW-1185">Reference proteome</keyword>
<dbReference type="AlphaFoldDB" id="A0A2H3L265"/>
<dbReference type="Gene3D" id="3.40.50.720">
    <property type="entry name" value="NAD(P)-binding Rossmann-like Domain"/>
    <property type="match status" value="1"/>
</dbReference>
<proteinExistence type="predicted"/>
<dbReference type="SUPFAM" id="SSF51735">
    <property type="entry name" value="NAD(P)-binding Rossmann-fold domains"/>
    <property type="match status" value="1"/>
</dbReference>
<accession>A0A2H3L265</accession>
<dbReference type="PANTHER" id="PTHR43242">
    <property type="entry name" value="NAD(P)-BINDING ROSSMANN-FOLD SUPERFAMILY PROTEIN"/>
    <property type="match status" value="1"/>
</dbReference>
<comment type="caution">
    <text evidence="2">The sequence shown here is derived from an EMBL/GenBank/DDBJ whole genome shotgun (WGS) entry which is preliminary data.</text>
</comment>
<organism evidence="2 3">
    <name type="scientific">Candidatus Chloroploca asiatica</name>
    <dbReference type="NCBI Taxonomy" id="1506545"/>
    <lineage>
        <taxon>Bacteria</taxon>
        <taxon>Bacillati</taxon>
        <taxon>Chloroflexota</taxon>
        <taxon>Chloroflexia</taxon>
        <taxon>Chloroflexales</taxon>
        <taxon>Chloroflexineae</taxon>
        <taxon>Oscillochloridaceae</taxon>
        <taxon>Candidatus Chloroploca</taxon>
    </lineage>
</organism>
<evidence type="ECO:0000259" key="1">
    <source>
        <dbReference type="Pfam" id="PF04321"/>
    </source>
</evidence>
<dbReference type="Pfam" id="PF04321">
    <property type="entry name" value="RmlD_sub_bind"/>
    <property type="match status" value="1"/>
</dbReference>
<evidence type="ECO:0000313" key="3">
    <source>
        <dbReference type="Proteomes" id="UP000220922"/>
    </source>
</evidence>
<dbReference type="RefSeq" id="WP_245860715.1">
    <property type="nucleotide sequence ID" value="NZ_LYXE01000157.1"/>
</dbReference>
<dbReference type="EMBL" id="LYXE01000157">
    <property type="protein sequence ID" value="PDV97237.1"/>
    <property type="molecule type" value="Genomic_DNA"/>
</dbReference>
<dbReference type="PANTHER" id="PTHR43242:SF1">
    <property type="entry name" value="NAD(P)-BINDING ROSSMANN-FOLD SUPERFAMILY PROTEIN"/>
    <property type="match status" value="1"/>
</dbReference>
<gene>
    <name evidence="2" type="ORF">A9Q02_04845</name>
</gene>
<sequence>MTRGLITGGTGYLGQELIRQACARGYAVVATHYTQPPVPVPGVTWAALDVRDPHAVRSLVEAVQPAWVIHTAFLQNGPEVMAITGEGAGHVAVAAAAVNARLIHLSSDVIFDGERDTPYTEDDPPDPVTDYGRAKAHAEVLVAAAHPAATIVRTSLIYGFDPIDKISRFVLDVAAGRVAAALFTDEYRCPIFVEDLAAALLELLTLPYQGVLHIAGASCVSRYAMGCLIAQAWQIDPTGIPAGLSATSPIRRPRNCRLAITRAQALLQTRLRGIDEVLRERGGERRGRV</sequence>
<feature type="domain" description="RmlD-like substrate binding" evidence="1">
    <location>
        <begin position="5"/>
        <end position="275"/>
    </location>
</feature>
<evidence type="ECO:0000313" key="2">
    <source>
        <dbReference type="EMBL" id="PDV97237.1"/>
    </source>
</evidence>
<dbReference type="InterPro" id="IPR029903">
    <property type="entry name" value="RmlD-like-bd"/>
</dbReference>
<dbReference type="Proteomes" id="UP000220922">
    <property type="component" value="Unassembled WGS sequence"/>
</dbReference>
<dbReference type="InterPro" id="IPR036291">
    <property type="entry name" value="NAD(P)-bd_dom_sf"/>
</dbReference>
<protein>
    <submittedName>
        <fullName evidence="2">NAD(P)-dependent oxidoreductase</fullName>
    </submittedName>
</protein>
<reference evidence="2 3" key="1">
    <citation type="submission" date="2016-05" db="EMBL/GenBank/DDBJ databases">
        <authorList>
            <person name="Lavstsen T."/>
            <person name="Jespersen J.S."/>
        </authorList>
    </citation>
    <scope>NUCLEOTIDE SEQUENCE [LARGE SCALE GENOMIC DNA]</scope>
    <source>
        <strain evidence="2 3">B7-9</strain>
    </source>
</reference>
<name>A0A2H3L265_9CHLR</name>